<organism evidence="1">
    <name type="scientific">Rhizophora mucronata</name>
    <name type="common">Asiatic mangrove</name>
    <dbReference type="NCBI Taxonomy" id="61149"/>
    <lineage>
        <taxon>Eukaryota</taxon>
        <taxon>Viridiplantae</taxon>
        <taxon>Streptophyta</taxon>
        <taxon>Embryophyta</taxon>
        <taxon>Tracheophyta</taxon>
        <taxon>Spermatophyta</taxon>
        <taxon>Magnoliopsida</taxon>
        <taxon>eudicotyledons</taxon>
        <taxon>Gunneridae</taxon>
        <taxon>Pentapetalae</taxon>
        <taxon>rosids</taxon>
        <taxon>fabids</taxon>
        <taxon>Malpighiales</taxon>
        <taxon>Rhizophoraceae</taxon>
        <taxon>Rhizophora</taxon>
    </lineage>
</organism>
<name>A0A2P2N2G5_RHIMU</name>
<dbReference type="AlphaFoldDB" id="A0A2P2N2G5"/>
<accession>A0A2P2N2G5</accession>
<proteinExistence type="predicted"/>
<protein>
    <submittedName>
        <fullName evidence="1">Uncharacterized protein</fullName>
    </submittedName>
</protein>
<reference evidence="1" key="1">
    <citation type="submission" date="2018-02" db="EMBL/GenBank/DDBJ databases">
        <title>Rhizophora mucronata_Transcriptome.</title>
        <authorList>
            <person name="Meera S.P."/>
            <person name="Sreeshan A."/>
            <person name="Augustine A."/>
        </authorList>
    </citation>
    <scope>NUCLEOTIDE SEQUENCE</scope>
    <source>
        <tissue evidence="1">Leaf</tissue>
    </source>
</reference>
<dbReference type="EMBL" id="GGEC01056180">
    <property type="protein sequence ID" value="MBX36664.1"/>
    <property type="molecule type" value="Transcribed_RNA"/>
</dbReference>
<evidence type="ECO:0000313" key="1">
    <source>
        <dbReference type="EMBL" id="MBX36664.1"/>
    </source>
</evidence>
<sequence length="37" mass="4451">MSSLQSSYQIFRHITHQLLNNKIISNKQQLRGHLLRF</sequence>